<sequence>MISLQVFFTLLREQSEQRLNISYDSCVSDLAVTVGNEIDFISRDGSQINKISISDAINLVAMAYDDDSYTMFLSDAKNRDFSILSVDMMAKNITAKPLLKRDKDSQKVHSMAFDSSSRWLFWSSDRAIMKMKIPLNATEPSHPELLHRLETQSPRGIALDLCNRHIYWANSNRSSPSIMRSSLDGSQLTLVVSENLYEPLSVAVDHVESRLYWVDDEEGIHYKLESSNLDGSGRATVYEGTNQQPVHLAADRDKLYWNELVSSAIWSVSKMPKNNEAPRRFKSYLDPDAEVVPTCILARDNLGGAGLDCKAMKSKASKRADEVVPNIVRPAGGTQLPSGDNATISENGTAGQRPVDCLNGGVLVDKAKRFCRCKPGFTGARCEVSACHNYCLRGECSVNVSGAPVCKCGESFTGQRCEQDLCNGYCLNGGLCSVLDGNPTCDCKYSSGARCESTIDMAEVCTLYCMNRQLQITSIDPNTCRCSELNQTIEEVLGFDAFNCTILVPALSGLVGMLTIVVIALSIYASRLRRRPRIKKRFVVNKGGITPLTSRPGSQLPSDQCEITIENCCNMNICETPCFEPKLRGPMSNGRSGGGGISKKEERNGLLDHMEGNGLSNTC</sequence>
<organism evidence="1 2">
    <name type="scientific">Eretmocerus hayati</name>
    <dbReference type="NCBI Taxonomy" id="131215"/>
    <lineage>
        <taxon>Eukaryota</taxon>
        <taxon>Metazoa</taxon>
        <taxon>Ecdysozoa</taxon>
        <taxon>Arthropoda</taxon>
        <taxon>Hexapoda</taxon>
        <taxon>Insecta</taxon>
        <taxon>Pterygota</taxon>
        <taxon>Neoptera</taxon>
        <taxon>Endopterygota</taxon>
        <taxon>Hymenoptera</taxon>
        <taxon>Apocrita</taxon>
        <taxon>Proctotrupomorpha</taxon>
        <taxon>Chalcidoidea</taxon>
        <taxon>Aphelinidae</taxon>
        <taxon>Aphelininae</taxon>
        <taxon>Eretmocerus</taxon>
    </lineage>
</organism>
<proteinExistence type="predicted"/>
<name>A0ACC2ND64_9HYME</name>
<protein>
    <submittedName>
        <fullName evidence="1">Uncharacterized protein</fullName>
    </submittedName>
</protein>
<comment type="caution">
    <text evidence="1">The sequence shown here is derived from an EMBL/GenBank/DDBJ whole genome shotgun (WGS) entry which is preliminary data.</text>
</comment>
<evidence type="ECO:0000313" key="1">
    <source>
        <dbReference type="EMBL" id="KAJ8669129.1"/>
    </source>
</evidence>
<gene>
    <name evidence="1" type="ORF">QAD02_000388</name>
</gene>
<dbReference type="EMBL" id="CM056743">
    <property type="protein sequence ID" value="KAJ8669129.1"/>
    <property type="molecule type" value="Genomic_DNA"/>
</dbReference>
<evidence type="ECO:0000313" key="2">
    <source>
        <dbReference type="Proteomes" id="UP001239111"/>
    </source>
</evidence>
<dbReference type="Proteomes" id="UP001239111">
    <property type="component" value="Chromosome 3"/>
</dbReference>
<reference evidence="1" key="1">
    <citation type="submission" date="2023-04" db="EMBL/GenBank/DDBJ databases">
        <title>A chromosome-level genome assembly of the parasitoid wasp Eretmocerus hayati.</title>
        <authorList>
            <person name="Zhong Y."/>
            <person name="Liu S."/>
            <person name="Liu Y."/>
        </authorList>
    </citation>
    <scope>NUCLEOTIDE SEQUENCE</scope>
    <source>
        <strain evidence="1">ZJU_SS_LIU_2023</strain>
    </source>
</reference>
<keyword evidence="2" id="KW-1185">Reference proteome</keyword>
<accession>A0ACC2ND64</accession>